<organism evidence="3 4">
    <name type="scientific">Megasphaera hexanoica</name>
    <dbReference type="NCBI Taxonomy" id="1675036"/>
    <lineage>
        <taxon>Bacteria</taxon>
        <taxon>Bacillati</taxon>
        <taxon>Bacillota</taxon>
        <taxon>Negativicutes</taxon>
        <taxon>Veillonellales</taxon>
        <taxon>Veillonellaceae</taxon>
        <taxon>Megasphaera</taxon>
    </lineage>
</organism>
<dbReference type="Pfam" id="PF09512">
    <property type="entry name" value="ThiW"/>
    <property type="match status" value="1"/>
</dbReference>
<evidence type="ECO:0000313" key="2">
    <source>
        <dbReference type="EMBL" id="MFG6271913.1"/>
    </source>
</evidence>
<gene>
    <name evidence="3" type="primary">thiW</name>
    <name evidence="2" type="ORF">ACGTZG_01765</name>
    <name evidence="3" type="ORF">HF872_09125</name>
</gene>
<reference evidence="2 5" key="2">
    <citation type="submission" date="2024-10" db="EMBL/GenBank/DDBJ databases">
        <authorList>
            <person name="Sang B.-I."/>
            <person name="Prabhaharan D."/>
        </authorList>
    </citation>
    <scope>NUCLEOTIDE SEQUENCE [LARGE SCALE GENOMIC DNA]</scope>
    <source>
        <strain evidence="2 5">MH</strain>
    </source>
</reference>
<protein>
    <submittedName>
        <fullName evidence="3">Energy coupling factor transporter S component ThiW</fullName>
    </submittedName>
</protein>
<name>A0A848BZP3_9FIRM</name>
<comment type="caution">
    <text evidence="3">The sequence shown here is derived from an EMBL/GenBank/DDBJ whole genome shotgun (WGS) entry which is preliminary data.</text>
</comment>
<dbReference type="Proteomes" id="UP000591071">
    <property type="component" value="Unassembled WGS sequence"/>
</dbReference>
<dbReference type="KEGG" id="mhw:ACT01_10175"/>
<feature type="transmembrane region" description="Helical" evidence="1">
    <location>
        <begin position="99"/>
        <end position="119"/>
    </location>
</feature>
<proteinExistence type="predicted"/>
<dbReference type="AlphaFoldDB" id="A0A848BZP3"/>
<reference evidence="3 4" key="1">
    <citation type="submission" date="2020-04" db="EMBL/GenBank/DDBJ databases">
        <authorList>
            <person name="Hitch T.C.A."/>
            <person name="Wylensek D."/>
            <person name="Clavel T."/>
        </authorList>
    </citation>
    <scope>NUCLEOTIDE SEQUENCE [LARGE SCALE GENOMIC DNA]</scope>
    <source>
        <strain evidence="3 4">Oil-RF-744-FAT-WT-6-1</strain>
    </source>
</reference>
<sequence length="170" mass="18155">MNNQNVYLKKLTFTAIFIALGVLLAPLVSFPFGGARVFPLQHLINVLLAVLLGWRYSVAGAFCISSIRIALGVGTILAYPGSMIGACLSGILYKKTGSIWGAVVGEIFGTGILGGLVAYPLAAFILDSKAVALWFFVVAFLPNTFIGAICGAVFLKIIPLKRMVEDMLKR</sequence>
<feature type="transmembrane region" description="Helical" evidence="1">
    <location>
        <begin position="12"/>
        <end position="32"/>
    </location>
</feature>
<feature type="transmembrane region" description="Helical" evidence="1">
    <location>
        <begin position="69"/>
        <end position="93"/>
    </location>
</feature>
<evidence type="ECO:0000313" key="4">
    <source>
        <dbReference type="Proteomes" id="UP000591071"/>
    </source>
</evidence>
<keyword evidence="1" id="KW-1133">Transmembrane helix</keyword>
<keyword evidence="1" id="KW-0472">Membrane</keyword>
<keyword evidence="1" id="KW-0812">Transmembrane</keyword>
<feature type="transmembrane region" description="Helical" evidence="1">
    <location>
        <begin position="131"/>
        <end position="158"/>
    </location>
</feature>
<dbReference type="EMBL" id="JABAFG010000014">
    <property type="protein sequence ID" value="NME28776.1"/>
    <property type="molecule type" value="Genomic_DNA"/>
</dbReference>
<dbReference type="InterPro" id="IPR012652">
    <property type="entry name" value="ThiW"/>
</dbReference>
<evidence type="ECO:0000256" key="1">
    <source>
        <dbReference type="SAM" id="Phobius"/>
    </source>
</evidence>
<evidence type="ECO:0000313" key="3">
    <source>
        <dbReference type="EMBL" id="NME28776.1"/>
    </source>
</evidence>
<dbReference type="Gene3D" id="1.10.1760.20">
    <property type="match status" value="1"/>
</dbReference>
<dbReference type="PIRSF" id="PIRSF024534">
    <property type="entry name" value="ThiW"/>
    <property type="match status" value="1"/>
</dbReference>
<accession>A0A848BZP3</accession>
<keyword evidence="5" id="KW-1185">Reference proteome</keyword>
<dbReference type="RefSeq" id="WP_075582208.1">
    <property type="nucleotide sequence ID" value="NZ_CP011940.1"/>
</dbReference>
<dbReference type="NCBIfam" id="TIGR02359">
    <property type="entry name" value="thiW"/>
    <property type="match status" value="1"/>
</dbReference>
<dbReference type="OrthoDB" id="5516776at2"/>
<feature type="transmembrane region" description="Helical" evidence="1">
    <location>
        <begin position="38"/>
        <end position="57"/>
    </location>
</feature>
<dbReference type="EMBL" id="JBIEKR010000001">
    <property type="protein sequence ID" value="MFG6271913.1"/>
    <property type="molecule type" value="Genomic_DNA"/>
</dbReference>
<dbReference type="Proteomes" id="UP001605989">
    <property type="component" value="Unassembled WGS sequence"/>
</dbReference>
<evidence type="ECO:0000313" key="5">
    <source>
        <dbReference type="Proteomes" id="UP001605989"/>
    </source>
</evidence>